<dbReference type="EMBL" id="CP011312">
    <property type="protein sequence ID" value="AKE41234.1"/>
    <property type="molecule type" value="Genomic_DNA"/>
</dbReference>
<feature type="transmembrane region" description="Helical" evidence="5">
    <location>
        <begin position="177"/>
        <end position="197"/>
    </location>
</feature>
<dbReference type="PANTHER" id="PTHR43394:SF1">
    <property type="entry name" value="ATP-BINDING CASSETTE SUB-FAMILY B MEMBER 10, MITOCHONDRIAL"/>
    <property type="match status" value="1"/>
</dbReference>
<keyword evidence="9" id="KW-1185">Reference proteome</keyword>
<dbReference type="KEGG" id="cku:UL82_05290"/>
<evidence type="ECO:0000259" key="6">
    <source>
        <dbReference type="PROSITE" id="PS50929"/>
    </source>
</evidence>
<dbReference type="InterPro" id="IPR003439">
    <property type="entry name" value="ABC_transporter-like_ATP-bd"/>
</dbReference>
<evidence type="ECO:0000256" key="4">
    <source>
        <dbReference type="ARBA" id="ARBA00023136"/>
    </source>
</evidence>
<name>A0A0F6TDG5_9CORY</name>
<reference evidence="7 9" key="1">
    <citation type="journal article" date="2015" name="Genome Announc.">
        <title>Complete Genome Sequence of Corynebacterium kutscheri DSM 20755, a Corynebacterial Type Strain with Remarkably Low G+C Content of Chromosomal DNA.</title>
        <authorList>
            <person name="Ruckert C."/>
            <person name="Albersmeier A."/>
            <person name="Winkler A."/>
            <person name="Tauch A."/>
        </authorList>
    </citation>
    <scope>NUCLEOTIDE SEQUENCE [LARGE SCALE GENOMIC DNA]</scope>
    <source>
        <strain evidence="7 9">DSM 20755</strain>
    </source>
</reference>
<dbReference type="AlphaFoldDB" id="A0A0F6TDG5"/>
<feature type="domain" description="ABC transmembrane type-1" evidence="6">
    <location>
        <begin position="43"/>
        <end position="319"/>
    </location>
</feature>
<dbReference type="InterPro" id="IPR011527">
    <property type="entry name" value="ABC1_TM_dom"/>
</dbReference>
<evidence type="ECO:0000313" key="9">
    <source>
        <dbReference type="Proteomes" id="UP000033457"/>
    </source>
</evidence>
<dbReference type="Proteomes" id="UP000271380">
    <property type="component" value="Chromosome"/>
</dbReference>
<dbReference type="GO" id="GO:0005886">
    <property type="term" value="C:plasma membrane"/>
    <property type="evidence" value="ECO:0007669"/>
    <property type="project" value="UniProtKB-SubCell"/>
</dbReference>
<feature type="transmembrane region" description="Helical" evidence="5">
    <location>
        <begin position="298"/>
        <end position="320"/>
    </location>
</feature>
<evidence type="ECO:0000256" key="3">
    <source>
        <dbReference type="ARBA" id="ARBA00022989"/>
    </source>
</evidence>
<comment type="subcellular location">
    <subcellularLocation>
        <location evidence="1">Cell membrane</location>
        <topology evidence="1">Multi-pass membrane protein</topology>
    </subcellularLocation>
</comment>
<feature type="transmembrane region" description="Helical" evidence="5">
    <location>
        <begin position="43"/>
        <end position="64"/>
    </location>
</feature>
<evidence type="ECO:0000256" key="1">
    <source>
        <dbReference type="ARBA" id="ARBA00004651"/>
    </source>
</evidence>
<feature type="transmembrane region" description="Helical" evidence="5">
    <location>
        <begin position="264"/>
        <end position="286"/>
    </location>
</feature>
<dbReference type="GO" id="GO:0005524">
    <property type="term" value="F:ATP binding"/>
    <property type="evidence" value="ECO:0007669"/>
    <property type="project" value="InterPro"/>
</dbReference>
<keyword evidence="3 5" id="KW-1133">Transmembrane helix</keyword>
<dbReference type="PROSITE" id="PS50929">
    <property type="entry name" value="ABC_TM1F"/>
    <property type="match status" value="1"/>
</dbReference>
<keyword evidence="8" id="KW-0378">Hydrolase</keyword>
<evidence type="ECO:0000313" key="7">
    <source>
        <dbReference type="EMBL" id="AKE41234.1"/>
    </source>
</evidence>
<dbReference type="PROSITE" id="PS00211">
    <property type="entry name" value="ABC_TRANSPORTER_1"/>
    <property type="match status" value="1"/>
</dbReference>
<dbReference type="STRING" id="35755.UL82_05290"/>
<accession>A0A0F6TDG5</accession>
<dbReference type="InterPro" id="IPR039421">
    <property type="entry name" value="Type_1_exporter"/>
</dbReference>
<dbReference type="HOGENOM" id="CLU_000604_84_3_11"/>
<dbReference type="Proteomes" id="UP000033457">
    <property type="component" value="Chromosome"/>
</dbReference>
<dbReference type="Gene3D" id="3.40.50.300">
    <property type="entry name" value="P-loop containing nucleotide triphosphate hydrolases"/>
    <property type="match status" value="1"/>
</dbReference>
<feature type="transmembrane region" description="Helical" evidence="5">
    <location>
        <begin position="153"/>
        <end position="172"/>
    </location>
</feature>
<dbReference type="Pfam" id="PF00664">
    <property type="entry name" value="ABC_membrane"/>
    <property type="match status" value="1"/>
</dbReference>
<dbReference type="SUPFAM" id="SSF52540">
    <property type="entry name" value="P-loop containing nucleoside triphosphate hydrolases"/>
    <property type="match status" value="1"/>
</dbReference>
<dbReference type="Pfam" id="PF00005">
    <property type="entry name" value="ABC_tran"/>
    <property type="match status" value="1"/>
</dbReference>
<organism evidence="7 9">
    <name type="scientific">Corynebacterium kutscheri</name>
    <dbReference type="NCBI Taxonomy" id="35755"/>
    <lineage>
        <taxon>Bacteria</taxon>
        <taxon>Bacillati</taxon>
        <taxon>Actinomycetota</taxon>
        <taxon>Actinomycetes</taxon>
        <taxon>Mycobacteriales</taxon>
        <taxon>Corynebacteriaceae</taxon>
        <taxon>Corynebacterium</taxon>
    </lineage>
</organism>
<dbReference type="InterPro" id="IPR036640">
    <property type="entry name" value="ABC1_TM_sf"/>
</dbReference>
<dbReference type="GO" id="GO:0016887">
    <property type="term" value="F:ATP hydrolysis activity"/>
    <property type="evidence" value="ECO:0007669"/>
    <property type="project" value="InterPro"/>
</dbReference>
<reference evidence="8 10" key="2">
    <citation type="submission" date="2018-12" db="EMBL/GenBank/DDBJ databases">
        <authorList>
            <consortium name="Pathogen Informatics"/>
        </authorList>
    </citation>
    <scope>NUCLEOTIDE SEQUENCE [LARGE SCALE GENOMIC DNA]</scope>
    <source>
        <strain evidence="8 10">NCTC949</strain>
    </source>
</reference>
<keyword evidence="4 5" id="KW-0472">Membrane</keyword>
<evidence type="ECO:0000256" key="2">
    <source>
        <dbReference type="ARBA" id="ARBA00022692"/>
    </source>
</evidence>
<dbReference type="PANTHER" id="PTHR43394">
    <property type="entry name" value="ATP-DEPENDENT PERMEASE MDL1, MITOCHONDRIAL"/>
    <property type="match status" value="1"/>
</dbReference>
<keyword evidence="2 5" id="KW-0812">Transmembrane</keyword>
<proteinExistence type="predicted"/>
<dbReference type="Gene3D" id="1.20.1560.10">
    <property type="entry name" value="ABC transporter type 1, transmembrane domain"/>
    <property type="match status" value="1"/>
</dbReference>
<gene>
    <name evidence="8" type="primary">tetA_1</name>
    <name evidence="8" type="ORF">NCTC949_01624</name>
    <name evidence="7" type="ORF">UL82_05290</name>
</gene>
<protein>
    <submittedName>
        <fullName evidence="7">ABC transporter/ABC transporter transmembrane region</fullName>
    </submittedName>
    <submittedName>
        <fullName evidence="8">ABC-type multidrug transport system, ATPase and permease subunit</fullName>
        <ecNumber evidence="8">3.6.3.44</ecNumber>
    </submittedName>
</protein>
<dbReference type="InterPro" id="IPR017871">
    <property type="entry name" value="ABC_transporter-like_CS"/>
</dbReference>
<feature type="transmembrane region" description="Helical" evidence="5">
    <location>
        <begin position="76"/>
        <end position="96"/>
    </location>
</feature>
<sequence>MRTWSWFVPIQPPADQHTIHPQRWSSPRRLVLDFLFAHPKATILQLLCQSIGSGIAAFAVIIIADLVDSIFTQGQIFKAIIPLSLFILILIVQWIGEATADGLVTMSMARLGHTARIFLTQELLDKGPGTNSPGTIMNTADADVYSVAAIKEILGFPVMMLSYLIAAAIGLWPVSPLISVGIIIGALATMAASWFTAQPITNISSLVRQAEAQAASLATDAAQGSRVIKGLGAVEAVEGKYLIATEKARLLKLKDAKVVAWMSFIRQSVPVFFNILIITGAGYLAVQNKITAGDLLAVTLLAPPAMSVTGHALGMFSVFWGRAIAAAQRIETLITHIDNTPNRSSHIENLQPGLHIWAPRRRSYERFWALAQQPEVIAPPHVVNIFEGTLEDNLNPNGDIALTKIHQALHAASCDDIVQRLGGYGKQGQLPDTDLGEAGLRLSGGQRQRIAIARALARNPAILLFDEPTSGLDAVTLDLVVDRVAHMRKNQVTVVITGRHSWLSAADYTYGFEKEVM</sequence>
<evidence type="ECO:0000256" key="5">
    <source>
        <dbReference type="SAM" id="Phobius"/>
    </source>
</evidence>
<evidence type="ECO:0000313" key="8">
    <source>
        <dbReference type="EMBL" id="VEH08510.1"/>
    </source>
</evidence>
<evidence type="ECO:0000313" key="10">
    <source>
        <dbReference type="Proteomes" id="UP000271380"/>
    </source>
</evidence>
<dbReference type="InterPro" id="IPR027417">
    <property type="entry name" value="P-loop_NTPase"/>
</dbReference>
<dbReference type="EMBL" id="LR134377">
    <property type="protein sequence ID" value="VEH08510.1"/>
    <property type="molecule type" value="Genomic_DNA"/>
</dbReference>
<dbReference type="GO" id="GO:0015421">
    <property type="term" value="F:ABC-type oligopeptide transporter activity"/>
    <property type="evidence" value="ECO:0007669"/>
    <property type="project" value="TreeGrafter"/>
</dbReference>
<dbReference type="EC" id="3.6.3.44" evidence="8"/>
<dbReference type="SUPFAM" id="SSF90123">
    <property type="entry name" value="ABC transporter transmembrane region"/>
    <property type="match status" value="1"/>
</dbReference>